<dbReference type="PATRIC" id="fig|1177154.3.peg.2368"/>
<dbReference type="Pfam" id="PF02525">
    <property type="entry name" value="Flavodoxin_2"/>
    <property type="match status" value="1"/>
</dbReference>
<evidence type="ECO:0000256" key="2">
    <source>
        <dbReference type="ARBA" id="ARBA00023002"/>
    </source>
</evidence>
<evidence type="ECO:0000259" key="3">
    <source>
        <dbReference type="Pfam" id="PF02525"/>
    </source>
</evidence>
<gene>
    <name evidence="4" type="ORF">Y5S_02328</name>
</gene>
<dbReference type="eggNOG" id="COG2249">
    <property type="taxonomic scope" value="Bacteria"/>
</dbReference>
<accession>A0A095TQE6</accession>
<comment type="caution">
    <text evidence="4">The sequence shown here is derived from an EMBL/GenBank/DDBJ whole genome shotgun (WGS) entry which is preliminary data.</text>
</comment>
<sequence>MGKRVAVILGSPDPGSFCRALADEYVTSAEKAGHEVRYFRLGEIDFDPVLRHGYNQRQELEPGLLDIKEAISWAEHLVLVYPVWWGSMPAIMKGMFDRIFLPGYAFKYRKNSQLWDKLLKGRSAHVFATMDTPPWYFNLVYRAPAHNQMRRTILEFTGIKPVKITSFGPVRYASDEKRSGWLKQAARFAEK</sequence>
<dbReference type="EMBL" id="ARXV01000008">
    <property type="protein sequence ID" value="KGD64573.1"/>
    <property type="molecule type" value="Genomic_DNA"/>
</dbReference>
<feature type="domain" description="Flavodoxin-like fold" evidence="3">
    <location>
        <begin position="3"/>
        <end position="176"/>
    </location>
</feature>
<dbReference type="InterPro" id="IPR051545">
    <property type="entry name" value="NAD(P)H_dehydrogenase_qn"/>
</dbReference>
<organism evidence="4 5">
    <name type="scientific">Alcanivorax nanhaiticus</name>
    <dbReference type="NCBI Taxonomy" id="1177154"/>
    <lineage>
        <taxon>Bacteria</taxon>
        <taxon>Pseudomonadati</taxon>
        <taxon>Pseudomonadota</taxon>
        <taxon>Gammaproteobacteria</taxon>
        <taxon>Oceanospirillales</taxon>
        <taxon>Alcanivoracaceae</taxon>
        <taxon>Alcanivorax</taxon>
    </lineage>
</organism>
<dbReference type="PANTHER" id="PTHR10204">
    <property type="entry name" value="NAD P H OXIDOREDUCTASE-RELATED"/>
    <property type="match status" value="1"/>
</dbReference>
<proteinExistence type="inferred from homology"/>
<name>A0A095TQE6_9GAMM</name>
<dbReference type="Gene3D" id="3.40.50.360">
    <property type="match status" value="1"/>
</dbReference>
<dbReference type="OrthoDB" id="9798454at2"/>
<reference evidence="4 5" key="1">
    <citation type="submission" date="2012-09" db="EMBL/GenBank/DDBJ databases">
        <title>Genome Sequence of alkane-degrading Bacterium Alcanivorax sp. 19-m-6.</title>
        <authorList>
            <person name="Lai Q."/>
            <person name="Shao Z."/>
        </authorList>
    </citation>
    <scope>NUCLEOTIDE SEQUENCE [LARGE SCALE GENOMIC DNA]</scope>
    <source>
        <strain evidence="4 5">19-m-6</strain>
    </source>
</reference>
<dbReference type="STRING" id="1177154.Y5S_02328"/>
<dbReference type="RefSeq" id="WP_035233156.1">
    <property type="nucleotide sequence ID" value="NZ_ARXV01000008.1"/>
</dbReference>
<protein>
    <submittedName>
        <fullName evidence="4">NAD(P)H dehydrogenase (Quinone)</fullName>
    </submittedName>
</protein>
<dbReference type="GO" id="GO:0005829">
    <property type="term" value="C:cytosol"/>
    <property type="evidence" value="ECO:0007669"/>
    <property type="project" value="TreeGrafter"/>
</dbReference>
<dbReference type="InterPro" id="IPR029039">
    <property type="entry name" value="Flavoprotein-like_sf"/>
</dbReference>
<evidence type="ECO:0000313" key="5">
    <source>
        <dbReference type="Proteomes" id="UP000029444"/>
    </source>
</evidence>
<comment type="similarity">
    <text evidence="1">Belongs to the NAD(P)H dehydrogenase (quinone) family.</text>
</comment>
<dbReference type="InterPro" id="IPR003680">
    <property type="entry name" value="Flavodoxin_fold"/>
</dbReference>
<dbReference type="AlphaFoldDB" id="A0A095TQE6"/>
<keyword evidence="5" id="KW-1185">Reference proteome</keyword>
<dbReference type="PANTHER" id="PTHR10204:SF34">
    <property type="entry name" value="NAD(P)H DEHYDROGENASE [QUINONE] 1 ISOFORM 1"/>
    <property type="match status" value="1"/>
</dbReference>
<dbReference type="SUPFAM" id="SSF52218">
    <property type="entry name" value="Flavoproteins"/>
    <property type="match status" value="1"/>
</dbReference>
<evidence type="ECO:0000313" key="4">
    <source>
        <dbReference type="EMBL" id="KGD64573.1"/>
    </source>
</evidence>
<dbReference type="Proteomes" id="UP000029444">
    <property type="component" value="Unassembled WGS sequence"/>
</dbReference>
<evidence type="ECO:0000256" key="1">
    <source>
        <dbReference type="ARBA" id="ARBA00006252"/>
    </source>
</evidence>
<keyword evidence="2" id="KW-0560">Oxidoreductase</keyword>
<dbReference type="GO" id="GO:0003955">
    <property type="term" value="F:NAD(P)H dehydrogenase (quinone) activity"/>
    <property type="evidence" value="ECO:0007669"/>
    <property type="project" value="TreeGrafter"/>
</dbReference>